<dbReference type="EMBL" id="CP041616">
    <property type="protein sequence ID" value="QDO88796.1"/>
    <property type="molecule type" value="Genomic_DNA"/>
</dbReference>
<keyword evidence="3" id="KW-1185">Reference proteome</keyword>
<keyword evidence="2" id="KW-0032">Aminotransferase</keyword>
<keyword evidence="2" id="KW-0808">Transferase</keyword>
<reference evidence="2 3" key="1">
    <citation type="submission" date="2019-07" db="EMBL/GenBank/DDBJ databases">
        <title>complete genome sequencing of Ornithinimicrobium sp. H23M54.</title>
        <authorList>
            <person name="Bae J.-W."/>
            <person name="Lee S.-Y."/>
        </authorList>
    </citation>
    <scope>NUCLEOTIDE SEQUENCE [LARGE SCALE GENOMIC DNA]</scope>
    <source>
        <strain evidence="2 3">H23M54</strain>
    </source>
</reference>
<dbReference type="AlphaFoldDB" id="A0A516GB90"/>
<evidence type="ECO:0000313" key="3">
    <source>
        <dbReference type="Proteomes" id="UP000315395"/>
    </source>
</evidence>
<dbReference type="OrthoDB" id="9786330at2"/>
<dbReference type="RefSeq" id="WP_143783473.1">
    <property type="nucleotide sequence ID" value="NZ_CP041616.1"/>
</dbReference>
<organism evidence="2 3">
    <name type="scientific">Ornithinimicrobium ciconiae</name>
    <dbReference type="NCBI Taxonomy" id="2594265"/>
    <lineage>
        <taxon>Bacteria</taxon>
        <taxon>Bacillati</taxon>
        <taxon>Actinomycetota</taxon>
        <taxon>Actinomycetes</taxon>
        <taxon>Micrococcales</taxon>
        <taxon>Ornithinimicrobiaceae</taxon>
        <taxon>Ornithinimicrobium</taxon>
    </lineage>
</organism>
<evidence type="ECO:0000313" key="2">
    <source>
        <dbReference type="EMBL" id="QDO88796.1"/>
    </source>
</evidence>
<gene>
    <name evidence="2" type="ORF">FNH13_11070</name>
</gene>
<dbReference type="KEGG" id="orz:FNH13_11070"/>
<dbReference type="Pfam" id="PF20613">
    <property type="entry name" value="HipA_2"/>
    <property type="match status" value="1"/>
</dbReference>
<accession>A0A516GB90</accession>
<evidence type="ECO:0000259" key="1">
    <source>
        <dbReference type="Pfam" id="PF20613"/>
    </source>
</evidence>
<protein>
    <submittedName>
        <fullName evidence="2">Aminotransferase class I and II</fullName>
    </submittedName>
</protein>
<feature type="domain" description="HipA-like kinase" evidence="1">
    <location>
        <begin position="13"/>
        <end position="249"/>
    </location>
</feature>
<dbReference type="GO" id="GO:0008483">
    <property type="term" value="F:transaminase activity"/>
    <property type="evidence" value="ECO:0007669"/>
    <property type="project" value="UniProtKB-KW"/>
</dbReference>
<sequence>MLDHVTAVRYVTPLREGGSMPGVVEGDDLGTYVVKFRGAGQGLKVLVTEVIVGELARALGLPIPRIVTIDLPSAIARYEADEEVQDLLNASPGTNLGVDLLPGSLGYDGSRPPTPELAARILWLDAFTANVDRTWSNPNLLTWHRQTWLIDHGAALYFHHSWPSKEPNPERFAAQPFRADDHVLAGVATDLAGAHASLAPQVTGDLVDQVLDLVPVEWLETTDHLPDAQTVRAAYKAHLLARVQQPQAWLPGGGA</sequence>
<proteinExistence type="predicted"/>
<name>A0A516GB90_9MICO</name>
<dbReference type="Proteomes" id="UP000315395">
    <property type="component" value="Chromosome"/>
</dbReference>
<dbReference type="InterPro" id="IPR046748">
    <property type="entry name" value="HipA_2"/>
</dbReference>